<dbReference type="Proteomes" id="UP000663829">
    <property type="component" value="Unassembled WGS sequence"/>
</dbReference>
<keyword evidence="4" id="KW-1185">Reference proteome</keyword>
<protein>
    <submittedName>
        <fullName evidence="2">Uncharacterized protein</fullName>
    </submittedName>
</protein>
<dbReference type="Proteomes" id="UP000681722">
    <property type="component" value="Unassembled WGS sequence"/>
</dbReference>
<dbReference type="AlphaFoldDB" id="A0A814D6J1"/>
<accession>A0A814D6J1</accession>
<comment type="caution">
    <text evidence="2">The sequence shown here is derived from an EMBL/GenBank/DDBJ whole genome shotgun (WGS) entry which is preliminary data.</text>
</comment>
<name>A0A814D6J1_9BILA</name>
<proteinExistence type="predicted"/>
<feature type="non-terminal residue" evidence="2">
    <location>
        <position position="1"/>
    </location>
</feature>
<evidence type="ECO:0000313" key="3">
    <source>
        <dbReference type="EMBL" id="CAF3729381.1"/>
    </source>
</evidence>
<keyword evidence="1" id="KW-0175">Coiled coil</keyword>
<evidence type="ECO:0000256" key="1">
    <source>
        <dbReference type="SAM" id="Coils"/>
    </source>
</evidence>
<gene>
    <name evidence="2" type="ORF">GPM918_LOCUS11402</name>
    <name evidence="3" type="ORF">SRO942_LOCUS11401</name>
</gene>
<dbReference type="EMBL" id="CAJOBC010002361">
    <property type="protein sequence ID" value="CAF3729381.1"/>
    <property type="molecule type" value="Genomic_DNA"/>
</dbReference>
<dbReference type="EMBL" id="CAJNOQ010002362">
    <property type="protein sequence ID" value="CAF0954079.1"/>
    <property type="molecule type" value="Genomic_DNA"/>
</dbReference>
<evidence type="ECO:0000313" key="4">
    <source>
        <dbReference type="Proteomes" id="UP000663829"/>
    </source>
</evidence>
<sequence length="271" mass="30317">SDQLKKMQELLKEQQWEAEKAREAFRNQIQKMTKENRIAKEQEEKQFHLMQAELEGVRMNAEKERAAQAEERRKLGKQQREQYMQQLAAEAEERQQKGDISVRLATDVVAAPVSTVVGAARGTVTGVKTIVDPLSEFIDDSDNNAILRVAAVPVAVVGGAVGGAVGAGAGTVEGTVTGIDRIFDDYHHRSAMASEAMDVQQQPPQCQLPDINELLSDLMDQFGASDEDRDDGYLPDLDILLHLRRQQEDAHDEDRELISDHYCSRCYFSSF</sequence>
<feature type="coiled-coil region" evidence="1">
    <location>
        <begin position="4"/>
        <end position="86"/>
    </location>
</feature>
<reference evidence="2" key="1">
    <citation type="submission" date="2021-02" db="EMBL/GenBank/DDBJ databases">
        <authorList>
            <person name="Nowell W R."/>
        </authorList>
    </citation>
    <scope>NUCLEOTIDE SEQUENCE</scope>
</reference>
<organism evidence="2 4">
    <name type="scientific">Didymodactylos carnosus</name>
    <dbReference type="NCBI Taxonomy" id="1234261"/>
    <lineage>
        <taxon>Eukaryota</taxon>
        <taxon>Metazoa</taxon>
        <taxon>Spiralia</taxon>
        <taxon>Gnathifera</taxon>
        <taxon>Rotifera</taxon>
        <taxon>Eurotatoria</taxon>
        <taxon>Bdelloidea</taxon>
        <taxon>Philodinida</taxon>
        <taxon>Philodinidae</taxon>
        <taxon>Didymodactylos</taxon>
    </lineage>
</organism>
<evidence type="ECO:0000313" key="2">
    <source>
        <dbReference type="EMBL" id="CAF0954079.1"/>
    </source>
</evidence>